<dbReference type="InterPro" id="IPR004398">
    <property type="entry name" value="RNA_MeTrfase_RsmD"/>
</dbReference>
<evidence type="ECO:0000256" key="1">
    <source>
        <dbReference type="ARBA" id="ARBA00022603"/>
    </source>
</evidence>
<proteinExistence type="predicted"/>
<dbReference type="RefSeq" id="WP_110609292.1">
    <property type="nucleotide sequence ID" value="NZ_PDOD01000002.1"/>
</dbReference>
<dbReference type="AlphaFoldDB" id="A0A323TD26"/>
<dbReference type="Proteomes" id="UP000248214">
    <property type="component" value="Unassembled WGS sequence"/>
</dbReference>
<feature type="compositionally biased region" description="Basic and acidic residues" evidence="3">
    <location>
        <begin position="1"/>
        <end position="10"/>
    </location>
</feature>
<dbReference type="GO" id="GO:0003676">
    <property type="term" value="F:nucleic acid binding"/>
    <property type="evidence" value="ECO:0007669"/>
    <property type="project" value="InterPro"/>
</dbReference>
<reference evidence="4 5" key="1">
    <citation type="submission" date="2017-10" db="EMBL/GenBank/DDBJ databases">
        <title>Bacillus sp. nov., a halophilic bacterium isolated from a Keqin Lake.</title>
        <authorList>
            <person name="Wang H."/>
        </authorList>
    </citation>
    <scope>NUCLEOTIDE SEQUENCE [LARGE SCALE GENOMIC DNA]</scope>
    <source>
        <strain evidence="4 5">KQ-12</strain>
    </source>
</reference>
<keyword evidence="5" id="KW-1185">Reference proteome</keyword>
<evidence type="ECO:0000256" key="2">
    <source>
        <dbReference type="ARBA" id="ARBA00022679"/>
    </source>
</evidence>
<dbReference type="InterPro" id="IPR002052">
    <property type="entry name" value="DNA_methylase_N6_adenine_CS"/>
</dbReference>
<dbReference type="NCBIfam" id="TIGR00095">
    <property type="entry name" value="16S rRNA (guanine(966)-N(2))-methyltransferase RsmD"/>
    <property type="match status" value="1"/>
</dbReference>
<name>A0A323TD26_9BACI</name>
<keyword evidence="2 4" id="KW-0808">Transferase</keyword>
<dbReference type="PANTHER" id="PTHR43542:SF1">
    <property type="entry name" value="METHYLTRANSFERASE"/>
    <property type="match status" value="1"/>
</dbReference>
<evidence type="ECO:0000313" key="4">
    <source>
        <dbReference type="EMBL" id="PYZ93262.1"/>
    </source>
</evidence>
<gene>
    <name evidence="4" type="primary">rsmD</name>
    <name evidence="4" type="ORF">CR194_08690</name>
</gene>
<dbReference type="SUPFAM" id="SSF53335">
    <property type="entry name" value="S-adenosyl-L-methionine-dependent methyltransferases"/>
    <property type="match status" value="1"/>
</dbReference>
<dbReference type="PANTHER" id="PTHR43542">
    <property type="entry name" value="METHYLTRANSFERASE"/>
    <property type="match status" value="1"/>
</dbReference>
<dbReference type="PROSITE" id="PS00092">
    <property type="entry name" value="N6_MTASE"/>
    <property type="match status" value="1"/>
</dbReference>
<feature type="region of interest" description="Disordered" evidence="3">
    <location>
        <begin position="1"/>
        <end position="25"/>
    </location>
</feature>
<organism evidence="4 5">
    <name type="scientific">Salipaludibacillus keqinensis</name>
    <dbReference type="NCBI Taxonomy" id="2045207"/>
    <lineage>
        <taxon>Bacteria</taxon>
        <taxon>Bacillati</taxon>
        <taxon>Bacillota</taxon>
        <taxon>Bacilli</taxon>
        <taxon>Bacillales</taxon>
        <taxon>Bacillaceae</taxon>
    </lineage>
</organism>
<accession>A0A323TD26</accession>
<dbReference type="CDD" id="cd02440">
    <property type="entry name" value="AdoMet_MTases"/>
    <property type="match status" value="1"/>
</dbReference>
<dbReference type="PIRSF" id="PIRSF004553">
    <property type="entry name" value="CHP00095"/>
    <property type="match status" value="1"/>
</dbReference>
<dbReference type="InterPro" id="IPR029063">
    <property type="entry name" value="SAM-dependent_MTases_sf"/>
</dbReference>
<dbReference type="GO" id="GO:0008168">
    <property type="term" value="F:methyltransferase activity"/>
    <property type="evidence" value="ECO:0007669"/>
    <property type="project" value="UniProtKB-KW"/>
</dbReference>
<sequence>MRIISGDKKGLTLKSVPGNTTRPTSDKVKESIFNMIGPYFQGGVMLDLYAGSGAMGIESLSRGMDQAVFVDRDKKAIETIHLNLKIAKLESKGEVFRTDAQRALKAIHRKERKFDLIFLDPPYAKQQLKQEISFIDEHDLLVDGGVIVLEHTSKLSLSDHGTSYSLDREESYGDTTVTILTNRPKEEL</sequence>
<evidence type="ECO:0000256" key="3">
    <source>
        <dbReference type="SAM" id="MobiDB-lite"/>
    </source>
</evidence>
<comment type="caution">
    <text evidence="4">The sequence shown here is derived from an EMBL/GenBank/DDBJ whole genome shotgun (WGS) entry which is preliminary data.</text>
</comment>
<dbReference type="OrthoDB" id="9803017at2"/>
<keyword evidence="1 4" id="KW-0489">Methyltransferase</keyword>
<evidence type="ECO:0000313" key="5">
    <source>
        <dbReference type="Proteomes" id="UP000248214"/>
    </source>
</evidence>
<dbReference type="EMBL" id="PDOD01000002">
    <property type="protein sequence ID" value="PYZ93262.1"/>
    <property type="molecule type" value="Genomic_DNA"/>
</dbReference>
<dbReference type="Pfam" id="PF03602">
    <property type="entry name" value="Cons_hypoth95"/>
    <property type="match status" value="1"/>
</dbReference>
<dbReference type="Gene3D" id="3.40.50.150">
    <property type="entry name" value="Vaccinia Virus protein VP39"/>
    <property type="match status" value="1"/>
</dbReference>
<dbReference type="GO" id="GO:0031167">
    <property type="term" value="P:rRNA methylation"/>
    <property type="evidence" value="ECO:0007669"/>
    <property type="project" value="InterPro"/>
</dbReference>
<protein>
    <submittedName>
        <fullName evidence="4">16S rRNA (Guanine(966)-N(2))-methyltransferase RsmD</fullName>
    </submittedName>
</protein>